<dbReference type="InterPro" id="IPR012347">
    <property type="entry name" value="Ferritin-like"/>
</dbReference>
<dbReference type="STRING" id="1004156.AYP45_07265"/>
<organism evidence="1 2">
    <name type="scientific">Candidatus Brocadia carolinensis</name>
    <dbReference type="NCBI Taxonomy" id="1004156"/>
    <lineage>
        <taxon>Bacteria</taxon>
        <taxon>Pseudomonadati</taxon>
        <taxon>Planctomycetota</taxon>
        <taxon>Candidatus Brocadiia</taxon>
        <taxon>Candidatus Brocadiales</taxon>
        <taxon>Candidatus Brocadiaceae</taxon>
        <taxon>Candidatus Brocadia</taxon>
    </lineage>
</organism>
<proteinExistence type="predicted"/>
<reference evidence="1 2" key="1">
    <citation type="journal article" date="2017" name="Water Res.">
        <title>Discovery and metagenomic analysis of an anammox bacterial enrichment related to Candidatus "Brocadia caroliniensis" in a full-scale glycerol-fed nitritation-denitritation separate centrate treatment process.</title>
        <authorList>
            <person name="Park H."/>
            <person name="Brotto A.C."/>
            <person name="van Loosdrecht M.C."/>
            <person name="Chandran K."/>
        </authorList>
    </citation>
    <scope>NUCLEOTIDE SEQUENCE [LARGE SCALE GENOMIC DNA]</scope>
    <source>
        <strain evidence="1">26THWARD</strain>
    </source>
</reference>
<accession>A0A1V4AUI9</accession>
<name>A0A1V4AUI9_9BACT</name>
<evidence type="ECO:0008006" key="3">
    <source>
        <dbReference type="Google" id="ProtNLM"/>
    </source>
</evidence>
<dbReference type="Gene3D" id="1.20.1260.10">
    <property type="match status" value="1"/>
</dbReference>
<dbReference type="InterPro" id="IPR009078">
    <property type="entry name" value="Ferritin-like_SF"/>
</dbReference>
<dbReference type="Proteomes" id="UP000189681">
    <property type="component" value="Unassembled WGS sequence"/>
</dbReference>
<dbReference type="EMBL" id="AYTS01000061">
    <property type="protein sequence ID" value="OOP56798.1"/>
    <property type="molecule type" value="Genomic_DNA"/>
</dbReference>
<comment type="caution">
    <text evidence="1">The sequence shown here is derived from an EMBL/GenBank/DDBJ whole genome shotgun (WGS) entry which is preliminary data.</text>
</comment>
<dbReference type="AlphaFoldDB" id="A0A1V4AUI9"/>
<evidence type="ECO:0000313" key="2">
    <source>
        <dbReference type="Proteomes" id="UP000189681"/>
    </source>
</evidence>
<dbReference type="SUPFAM" id="SSF47240">
    <property type="entry name" value="Ferritin-like"/>
    <property type="match status" value="1"/>
</dbReference>
<evidence type="ECO:0000313" key="1">
    <source>
        <dbReference type="EMBL" id="OOP56798.1"/>
    </source>
</evidence>
<sequence length="67" mass="7963">MNLTEAIDMVAKDERDLQLKYTKLADEETDPFVKAFLQRIVKDAIKHEKKIYKKYEKVLATLNKKTY</sequence>
<protein>
    <recommendedName>
        <fullName evidence="3">Rubrerythrin diiron-binding domain-containing protein</fullName>
    </recommendedName>
</protein>
<gene>
    <name evidence="1" type="ORF">AYP45_07265</name>
</gene>